<evidence type="ECO:0000256" key="3">
    <source>
        <dbReference type="ARBA" id="ARBA00022840"/>
    </source>
</evidence>
<organism evidence="7 8">
    <name type="scientific">Tengunoibacter tsumagoiensis</name>
    <dbReference type="NCBI Taxonomy" id="2014871"/>
    <lineage>
        <taxon>Bacteria</taxon>
        <taxon>Bacillati</taxon>
        <taxon>Chloroflexota</taxon>
        <taxon>Ktedonobacteria</taxon>
        <taxon>Ktedonobacterales</taxon>
        <taxon>Dictyobacteraceae</taxon>
        <taxon>Tengunoibacter</taxon>
    </lineage>
</organism>
<keyword evidence="7" id="KW-0645">Protease</keyword>
<dbReference type="Proteomes" id="UP000287352">
    <property type="component" value="Unassembled WGS sequence"/>
</dbReference>
<dbReference type="OrthoDB" id="135773at2"/>
<dbReference type="Pfam" id="PF02861">
    <property type="entry name" value="Clp_N"/>
    <property type="match status" value="1"/>
</dbReference>
<dbReference type="InterPro" id="IPR036628">
    <property type="entry name" value="Clp_N_dom_sf"/>
</dbReference>
<dbReference type="Gene3D" id="1.10.8.60">
    <property type="match status" value="2"/>
</dbReference>
<evidence type="ECO:0000256" key="5">
    <source>
        <dbReference type="PROSITE-ProRule" id="PRU01251"/>
    </source>
</evidence>
<dbReference type="CDD" id="cd00009">
    <property type="entry name" value="AAA"/>
    <property type="match status" value="1"/>
</dbReference>
<reference evidence="8" key="1">
    <citation type="submission" date="2018-12" db="EMBL/GenBank/DDBJ databases">
        <title>Tengunoibacter tsumagoiensis gen. nov., sp. nov., Dictyobacter kobayashii sp. nov., D. alpinus sp. nov., and D. joshuensis sp. nov. and description of Dictyobacteraceae fam. nov. within the order Ktedonobacterales isolated from Tengu-no-mugimeshi.</title>
        <authorList>
            <person name="Wang C.M."/>
            <person name="Zheng Y."/>
            <person name="Sakai Y."/>
            <person name="Toyoda A."/>
            <person name="Minakuchi Y."/>
            <person name="Abe K."/>
            <person name="Yokota A."/>
            <person name="Yabe S."/>
        </authorList>
    </citation>
    <scope>NUCLEOTIDE SEQUENCE [LARGE SCALE GENOMIC DNA]</scope>
    <source>
        <strain evidence="8">Uno3</strain>
    </source>
</reference>
<dbReference type="InterPro" id="IPR050130">
    <property type="entry name" value="ClpA_ClpB"/>
</dbReference>
<dbReference type="SUPFAM" id="SSF52540">
    <property type="entry name" value="P-loop containing nucleoside triphosphate hydrolases"/>
    <property type="match status" value="2"/>
</dbReference>
<keyword evidence="3 7" id="KW-0067">ATP-binding</keyword>
<evidence type="ECO:0000313" key="7">
    <source>
        <dbReference type="EMBL" id="GCE11684.1"/>
    </source>
</evidence>
<feature type="domain" description="Clp R" evidence="6">
    <location>
        <begin position="4"/>
        <end position="146"/>
    </location>
</feature>
<keyword evidence="7" id="KW-0378">Hydrolase</keyword>
<dbReference type="PRINTS" id="PR00300">
    <property type="entry name" value="CLPPROTEASEA"/>
</dbReference>
<dbReference type="PANTHER" id="PTHR11638:SF18">
    <property type="entry name" value="HEAT SHOCK PROTEIN 104"/>
    <property type="match status" value="1"/>
</dbReference>
<keyword evidence="1 5" id="KW-0677">Repeat</keyword>
<comment type="caution">
    <text evidence="7">The sequence shown here is derived from an EMBL/GenBank/DDBJ whole genome shotgun (WGS) entry which is preliminary data.</text>
</comment>
<dbReference type="GO" id="GO:0016887">
    <property type="term" value="F:ATP hydrolysis activity"/>
    <property type="evidence" value="ECO:0007669"/>
    <property type="project" value="InterPro"/>
</dbReference>
<dbReference type="SMART" id="SM00382">
    <property type="entry name" value="AAA"/>
    <property type="match status" value="2"/>
</dbReference>
<name>A0A401ZXV7_9CHLR</name>
<dbReference type="Pfam" id="PF10431">
    <property type="entry name" value="ClpB_D2-small"/>
    <property type="match status" value="1"/>
</dbReference>
<sequence>MGKIHKYSQEVRLVLAYAREEAQRLRHRLVGPEHLLLGILRLQIPLIEGVFASLRVNPTNICQALDFVIGRGHKAILSETLFSVSARSTLARAEEAAQEGETENVEVEHLFLAILEEENSIAMGVLESFGISRMLAQHQLISLKEGGYERIAASAQYYTRYEATPILNQVSRDLTLAALNDNLDPLIGRENELERTMQILARRTKNNPVLLGPAGVGKTAIAEGLAVRIVQGQVPEHLAHCRVVSLEAGLLSVGTKFRGDLEERLKRILQEILHNPGIILLIDELHTLAQTGVADGSVDVANLFKPMLARGEFRCIGSTTLDEYRKSIETDAALERRFQPVMVGETTPQETMAILEGLRGRYELFHRVKISDNALEAAIRMSNRYLSNRYQPDKAIDLMDEAAARVCVQSAVLPDTIQQRRDELLSIQREKDSAIGRRDFAEAARFLQQERQLRQSIWLAEQEWSLRYRQQCPAVECQDIATIVAMWTGIPVVEIAGDEGLQLLQLEERLHQRVVGQHEAVHAVARAVRRARTNIRDSHRPIGSFLFVGPTGVGKTELARALAEALFGDEKALFKLDMSEFMESHHASRLTGAPPGYVGYDQAGQLTEGVRRRPYSVVLFDEIEKAHPKVFDLLLQIMEDGILTDAHGQTIDFKHTIIILTSNAGTVHRAQGQMSFVSQKGEQEFLKQQHLYQNEQIGQALQQLFKPELLNRIDETILFHPLQRDDVRKIADQFLIQTQQRLSARTMHVDISESARMLLVERGYDRDYGARPLRRTIQSLIEDPLAELILEGRLSAGQRVCIEAQEGKIAISIHATIAAVVLPTCDDPAAA</sequence>
<dbReference type="Gene3D" id="3.40.50.300">
    <property type="entry name" value="P-loop containing nucleotide triphosphate hydrolases"/>
    <property type="match status" value="2"/>
</dbReference>
<dbReference type="InterPro" id="IPR003593">
    <property type="entry name" value="AAA+_ATPase"/>
</dbReference>
<protein>
    <submittedName>
        <fullName evidence="7">ATP-dependent Clp protease ATP-binding subunit ClpC</fullName>
    </submittedName>
</protein>
<dbReference type="EMBL" id="BIFR01000001">
    <property type="protein sequence ID" value="GCE11684.1"/>
    <property type="molecule type" value="Genomic_DNA"/>
</dbReference>
<dbReference type="SUPFAM" id="SSF81923">
    <property type="entry name" value="Double Clp-N motif"/>
    <property type="match status" value="1"/>
</dbReference>
<dbReference type="InterPro" id="IPR004176">
    <property type="entry name" value="Clp_R_N"/>
</dbReference>
<accession>A0A401ZXV7</accession>
<dbReference type="InterPro" id="IPR041546">
    <property type="entry name" value="ClpA/ClpB_AAA_lid"/>
</dbReference>
<dbReference type="AlphaFoldDB" id="A0A401ZXV7"/>
<evidence type="ECO:0000256" key="2">
    <source>
        <dbReference type="ARBA" id="ARBA00022741"/>
    </source>
</evidence>
<dbReference type="GO" id="GO:0008233">
    <property type="term" value="F:peptidase activity"/>
    <property type="evidence" value="ECO:0007669"/>
    <property type="project" value="UniProtKB-KW"/>
</dbReference>
<dbReference type="Gene3D" id="1.10.1780.10">
    <property type="entry name" value="Clp, N-terminal domain"/>
    <property type="match status" value="1"/>
</dbReference>
<dbReference type="GO" id="GO:0005524">
    <property type="term" value="F:ATP binding"/>
    <property type="evidence" value="ECO:0007669"/>
    <property type="project" value="UniProtKB-KW"/>
</dbReference>
<dbReference type="GO" id="GO:0006508">
    <property type="term" value="P:proteolysis"/>
    <property type="evidence" value="ECO:0007669"/>
    <property type="project" value="UniProtKB-KW"/>
</dbReference>
<dbReference type="RefSeq" id="WP_126579366.1">
    <property type="nucleotide sequence ID" value="NZ_BIFR01000001.1"/>
</dbReference>
<dbReference type="Pfam" id="PF00004">
    <property type="entry name" value="AAA"/>
    <property type="match status" value="1"/>
</dbReference>
<dbReference type="Gene3D" id="4.10.860.10">
    <property type="entry name" value="UVR domain"/>
    <property type="match status" value="1"/>
</dbReference>
<dbReference type="PANTHER" id="PTHR11638">
    <property type="entry name" value="ATP-DEPENDENT CLP PROTEASE"/>
    <property type="match status" value="1"/>
</dbReference>
<evidence type="ECO:0000313" key="8">
    <source>
        <dbReference type="Proteomes" id="UP000287352"/>
    </source>
</evidence>
<dbReference type="FunFam" id="3.40.50.300:FF:000025">
    <property type="entry name" value="ATP-dependent Clp protease subunit"/>
    <property type="match status" value="1"/>
</dbReference>
<proteinExistence type="predicted"/>
<evidence type="ECO:0000256" key="4">
    <source>
        <dbReference type="ARBA" id="ARBA00023186"/>
    </source>
</evidence>
<dbReference type="GO" id="GO:0005737">
    <property type="term" value="C:cytoplasm"/>
    <property type="evidence" value="ECO:0007669"/>
    <property type="project" value="TreeGrafter"/>
</dbReference>
<dbReference type="CDD" id="cd19499">
    <property type="entry name" value="RecA-like_ClpB_Hsp104-like"/>
    <property type="match status" value="1"/>
</dbReference>
<dbReference type="InterPro" id="IPR001270">
    <property type="entry name" value="ClpA/B"/>
</dbReference>
<dbReference type="Pfam" id="PF17871">
    <property type="entry name" value="AAA_lid_9"/>
    <property type="match status" value="1"/>
</dbReference>
<evidence type="ECO:0000259" key="6">
    <source>
        <dbReference type="PROSITE" id="PS51903"/>
    </source>
</evidence>
<dbReference type="Pfam" id="PF07724">
    <property type="entry name" value="AAA_2"/>
    <property type="match status" value="1"/>
</dbReference>
<dbReference type="GO" id="GO:0034605">
    <property type="term" value="P:cellular response to heat"/>
    <property type="evidence" value="ECO:0007669"/>
    <property type="project" value="TreeGrafter"/>
</dbReference>
<evidence type="ECO:0000256" key="1">
    <source>
        <dbReference type="ARBA" id="ARBA00022737"/>
    </source>
</evidence>
<keyword evidence="2" id="KW-0547">Nucleotide-binding</keyword>
<dbReference type="PROSITE" id="PS51903">
    <property type="entry name" value="CLP_R"/>
    <property type="match status" value="1"/>
</dbReference>
<dbReference type="InterPro" id="IPR019489">
    <property type="entry name" value="Clp_ATPase_C"/>
</dbReference>
<dbReference type="InterPro" id="IPR003959">
    <property type="entry name" value="ATPase_AAA_core"/>
</dbReference>
<keyword evidence="8" id="KW-1185">Reference proteome</keyword>
<dbReference type="InterPro" id="IPR027417">
    <property type="entry name" value="P-loop_NTPase"/>
</dbReference>
<gene>
    <name evidence="7" type="primary">clpC</name>
    <name evidence="7" type="ORF">KTT_15430</name>
</gene>
<keyword evidence="4" id="KW-0143">Chaperone</keyword>
<dbReference type="SMART" id="SM01086">
    <property type="entry name" value="ClpB_D2-small"/>
    <property type="match status" value="1"/>
</dbReference>